<evidence type="ECO:0000259" key="8">
    <source>
        <dbReference type="Pfam" id="PF01061"/>
    </source>
</evidence>
<dbReference type="GO" id="GO:0140359">
    <property type="term" value="F:ABC-type transporter activity"/>
    <property type="evidence" value="ECO:0007669"/>
    <property type="project" value="InterPro"/>
</dbReference>
<dbReference type="PANTHER" id="PTHR48041:SF139">
    <property type="entry name" value="PROTEIN SCARLET"/>
    <property type="match status" value="1"/>
</dbReference>
<evidence type="ECO:0000256" key="7">
    <source>
        <dbReference type="SAM" id="Phobius"/>
    </source>
</evidence>
<feature type="transmembrane region" description="Helical" evidence="7">
    <location>
        <begin position="801"/>
        <end position="825"/>
    </location>
</feature>
<feature type="compositionally biased region" description="Polar residues" evidence="6">
    <location>
        <begin position="160"/>
        <end position="170"/>
    </location>
</feature>
<reference evidence="9" key="1">
    <citation type="submission" date="2014-11" db="EMBL/GenBank/DDBJ databases">
        <authorList>
            <person name="Otto D Thomas"/>
            <person name="Naeem Raeece"/>
        </authorList>
    </citation>
    <scope>NUCLEOTIDE SEQUENCE</scope>
</reference>
<evidence type="ECO:0000256" key="4">
    <source>
        <dbReference type="ARBA" id="ARBA00022989"/>
    </source>
</evidence>
<name>A0A0G4ICH5_9ALVE</name>
<feature type="compositionally biased region" description="Low complexity" evidence="6">
    <location>
        <begin position="468"/>
        <end position="477"/>
    </location>
</feature>
<keyword evidence="3 7" id="KW-0812">Transmembrane</keyword>
<keyword evidence="5 7" id="KW-0472">Membrane</keyword>
<gene>
    <name evidence="9" type="ORF">Cvel_13120</name>
</gene>
<feature type="transmembrane region" description="Helical" evidence="7">
    <location>
        <begin position="748"/>
        <end position="771"/>
    </location>
</feature>
<keyword evidence="4 7" id="KW-1133">Transmembrane helix</keyword>
<feature type="transmembrane region" description="Helical" evidence="7">
    <location>
        <begin position="867"/>
        <end position="887"/>
    </location>
</feature>
<evidence type="ECO:0000256" key="6">
    <source>
        <dbReference type="SAM" id="MobiDB-lite"/>
    </source>
</evidence>
<feature type="compositionally biased region" description="Basic and acidic residues" evidence="6">
    <location>
        <begin position="553"/>
        <end position="564"/>
    </location>
</feature>
<dbReference type="VEuPathDB" id="CryptoDB:Cvel_13120"/>
<keyword evidence="2" id="KW-0813">Transport</keyword>
<evidence type="ECO:0000313" key="9">
    <source>
        <dbReference type="EMBL" id="CEM54875.1"/>
    </source>
</evidence>
<dbReference type="PANTHER" id="PTHR48041">
    <property type="entry name" value="ABC TRANSPORTER G FAMILY MEMBER 28"/>
    <property type="match status" value="1"/>
</dbReference>
<evidence type="ECO:0000256" key="3">
    <source>
        <dbReference type="ARBA" id="ARBA00022692"/>
    </source>
</evidence>
<dbReference type="InterPro" id="IPR050352">
    <property type="entry name" value="ABCG_transporters"/>
</dbReference>
<dbReference type="GO" id="GO:0016020">
    <property type="term" value="C:membrane"/>
    <property type="evidence" value="ECO:0007669"/>
    <property type="project" value="UniProtKB-SubCell"/>
</dbReference>
<feature type="compositionally biased region" description="Basic and acidic residues" evidence="6">
    <location>
        <begin position="515"/>
        <end position="526"/>
    </location>
</feature>
<dbReference type="Pfam" id="PF01061">
    <property type="entry name" value="ABC2_membrane"/>
    <property type="match status" value="1"/>
</dbReference>
<feature type="compositionally biased region" description="Low complexity" evidence="6">
    <location>
        <begin position="40"/>
        <end position="50"/>
    </location>
</feature>
<dbReference type="InterPro" id="IPR013525">
    <property type="entry name" value="ABC2_TM"/>
</dbReference>
<feature type="region of interest" description="Disordered" evidence="6">
    <location>
        <begin position="319"/>
        <end position="366"/>
    </location>
</feature>
<evidence type="ECO:0000256" key="2">
    <source>
        <dbReference type="ARBA" id="ARBA00022448"/>
    </source>
</evidence>
<dbReference type="Gene3D" id="3.40.50.300">
    <property type="entry name" value="P-loop containing nucleotide triphosphate hydrolases"/>
    <property type="match status" value="1"/>
</dbReference>
<feature type="region of interest" description="Disordered" evidence="6">
    <location>
        <begin position="146"/>
        <end position="176"/>
    </location>
</feature>
<dbReference type="EMBL" id="CDMZ01005825">
    <property type="protein sequence ID" value="CEM54875.1"/>
    <property type="molecule type" value="Genomic_DNA"/>
</dbReference>
<feature type="transmembrane region" description="Helical" evidence="7">
    <location>
        <begin position="714"/>
        <end position="736"/>
    </location>
</feature>
<feature type="region of interest" description="Disordered" evidence="6">
    <location>
        <begin position="382"/>
        <end position="424"/>
    </location>
</feature>
<dbReference type="InterPro" id="IPR027417">
    <property type="entry name" value="P-loop_NTPase"/>
</dbReference>
<evidence type="ECO:0000256" key="1">
    <source>
        <dbReference type="ARBA" id="ARBA00004141"/>
    </source>
</evidence>
<feature type="domain" description="ABC-2 type transporter transmembrane" evidence="8">
    <location>
        <begin position="700"/>
        <end position="918"/>
    </location>
</feature>
<evidence type="ECO:0000256" key="5">
    <source>
        <dbReference type="ARBA" id="ARBA00023136"/>
    </source>
</evidence>
<feature type="transmembrane region" description="Helical" evidence="7">
    <location>
        <begin position="1031"/>
        <end position="1054"/>
    </location>
</feature>
<dbReference type="SUPFAM" id="SSF52540">
    <property type="entry name" value="P-loop containing nucleoside triphosphate hydrolases"/>
    <property type="match status" value="1"/>
</dbReference>
<sequence length="1062" mass="111810">MQKMVEGGTPTEAREFVRLFAGGGGGVKGLAVTSENVTRSHSASASSAPAGNRAPLSANGQSLLPSTCLEGNSEEALKVKETVGRFESLSRFVRLDEEGKEGWVGGLHSSSLLTVREVLTMGGNLKLGLAGSVEREKERQRLEEVETQTANSGGILDNRGPQQQQQQTSHAVGGGQEWRRDVREAVSRLVRAVKVEAMIHRLGFSGSLETSPVSQLTEGDRRRLQVGVELLDEPSVLGVEGLLSDDLGTLEFEKLCALLRGAAKGGCAVLASCCPRPSFQSLQLCHRVILLSEGTVVFDGHPKSLVSYRQWLRARAQLGEDQGRQRRSEPQGGQWSPPSFSLPPQKTTTENDGGKPTLTPPFWQEHPVEGLLSDILRLRRNNMGGSGGMDRRVRGGGAGGGVGLPGSSLASGVGDGNVKKGTGAMRGPAFRALIPEVSSGRDGDGERGGVGGSVLNTAKSGTSDDSSHTVGQSSSSSGYPTAVRSSVPITEEGGRLEGGGGTQQLGAVPEGGSEEPGKEKEKETGTDHLPPPDELWTSEGSLFVRYLEGSGSGKEREQTREKSGKMGGGGGEEEGPQTQGEGEGEVEGEGGLSADPAAPVSPSLGLAHSPSGLGVSLGGEGGASPSPKRRPLIPRLQLPPSPLPKKSKEVMEAPPKDVADLSIHLAALGIALSDVRKIRFRPPSFLERVLQLVKRESLVLWRQARRAGRPSSDYSYPLVLPVIHFGAAIVGGLLWLNVARPLSPQGLFPLSGALLFALLVVFLLGGASSLLFCCVGPSVRVCAQEERNGSARVSERMTAEALVRLVLLGVCAAIFGIPFFFMVGLDTCGESVAGTFGVLFAFLGSLWLCASLGVFLGALVGSVCGCVGHAVTTSCVLVCAFSIFSGYSIPRDLLSPFSLVLYFASPLQWILSLLRVALLRGVVLDTTNCTETQGTLLLQTQSSTGSHHPILSPLYPDTTLGSDFFSPTARTPDRLTGLRSLLHWGLQGHFLSLREGSGSWSENQAALSKCYAQGDDWLSSPSVGLSSSGTFLGLCAAVPVGECLFFALFACASFRWRVNLVK</sequence>
<feature type="region of interest" description="Disordered" evidence="6">
    <location>
        <begin position="38"/>
        <end position="59"/>
    </location>
</feature>
<proteinExistence type="predicted"/>
<organism evidence="9">
    <name type="scientific">Chromera velia CCMP2878</name>
    <dbReference type="NCBI Taxonomy" id="1169474"/>
    <lineage>
        <taxon>Eukaryota</taxon>
        <taxon>Sar</taxon>
        <taxon>Alveolata</taxon>
        <taxon>Colpodellida</taxon>
        <taxon>Chromeraceae</taxon>
        <taxon>Chromera</taxon>
    </lineage>
</organism>
<dbReference type="AlphaFoldDB" id="A0A0G4ICH5"/>
<protein>
    <recommendedName>
        <fullName evidence="8">ABC-2 type transporter transmembrane domain-containing protein</fullName>
    </recommendedName>
</protein>
<accession>A0A0G4ICH5</accession>
<comment type="subcellular location">
    <subcellularLocation>
        <location evidence="1">Membrane</location>
        <topology evidence="1">Multi-pass membrane protein</topology>
    </subcellularLocation>
</comment>
<feature type="compositionally biased region" description="Gly residues" evidence="6">
    <location>
        <begin position="395"/>
        <end position="404"/>
    </location>
</feature>
<feature type="transmembrane region" description="Helical" evidence="7">
    <location>
        <begin position="837"/>
        <end position="861"/>
    </location>
</feature>
<feature type="region of interest" description="Disordered" evidence="6">
    <location>
        <begin position="436"/>
        <end position="648"/>
    </location>
</feature>
<feature type="compositionally biased region" description="Polar residues" evidence="6">
    <location>
        <begin position="331"/>
        <end position="351"/>
    </location>
</feature>